<protein>
    <submittedName>
        <fullName evidence="1">Uncharacterized protein</fullName>
    </submittedName>
</protein>
<gene>
    <name evidence="1" type="ORF">BpHYR1_042374</name>
</gene>
<dbReference type="AlphaFoldDB" id="A0A3M7Q521"/>
<evidence type="ECO:0000313" key="1">
    <source>
        <dbReference type="EMBL" id="RNA06304.1"/>
    </source>
</evidence>
<evidence type="ECO:0000313" key="2">
    <source>
        <dbReference type="Proteomes" id="UP000276133"/>
    </source>
</evidence>
<keyword evidence="2" id="KW-1185">Reference proteome</keyword>
<proteinExistence type="predicted"/>
<comment type="caution">
    <text evidence="1">The sequence shown here is derived from an EMBL/GenBank/DDBJ whole genome shotgun (WGS) entry which is preliminary data.</text>
</comment>
<organism evidence="1 2">
    <name type="scientific">Brachionus plicatilis</name>
    <name type="common">Marine rotifer</name>
    <name type="synonym">Brachionus muelleri</name>
    <dbReference type="NCBI Taxonomy" id="10195"/>
    <lineage>
        <taxon>Eukaryota</taxon>
        <taxon>Metazoa</taxon>
        <taxon>Spiralia</taxon>
        <taxon>Gnathifera</taxon>
        <taxon>Rotifera</taxon>
        <taxon>Eurotatoria</taxon>
        <taxon>Monogononta</taxon>
        <taxon>Pseudotrocha</taxon>
        <taxon>Ploima</taxon>
        <taxon>Brachionidae</taxon>
        <taxon>Brachionus</taxon>
    </lineage>
</organism>
<accession>A0A3M7Q521</accession>
<name>A0A3M7Q521_BRAPC</name>
<dbReference type="Proteomes" id="UP000276133">
    <property type="component" value="Unassembled WGS sequence"/>
</dbReference>
<reference evidence="1 2" key="1">
    <citation type="journal article" date="2018" name="Sci. Rep.">
        <title>Genomic signatures of local adaptation to the degree of environmental predictability in rotifers.</title>
        <authorList>
            <person name="Franch-Gras L."/>
            <person name="Hahn C."/>
            <person name="Garcia-Roger E.M."/>
            <person name="Carmona M.J."/>
            <person name="Serra M."/>
            <person name="Gomez A."/>
        </authorList>
    </citation>
    <scope>NUCLEOTIDE SEQUENCE [LARGE SCALE GENOMIC DNA]</scope>
    <source>
        <strain evidence="1">HYR1</strain>
    </source>
</reference>
<dbReference type="EMBL" id="REGN01007439">
    <property type="protein sequence ID" value="RNA06304.1"/>
    <property type="molecule type" value="Genomic_DNA"/>
</dbReference>
<sequence>MSREITRIQLFDQRSPTIKSVYFAIKQPDLEALIATTTVAAHQLMMSILRKRYKRDRKGAALGDTDGS</sequence>